<evidence type="ECO:0000313" key="4">
    <source>
        <dbReference type="EMBL" id="QRG82838.1"/>
    </source>
</evidence>
<evidence type="ECO:0000256" key="2">
    <source>
        <dbReference type="ARBA" id="ARBA00023172"/>
    </source>
</evidence>
<dbReference type="GO" id="GO:0000150">
    <property type="term" value="F:DNA strand exchange activity"/>
    <property type="evidence" value="ECO:0007669"/>
    <property type="project" value="InterPro"/>
</dbReference>
<evidence type="ECO:0000313" key="5">
    <source>
        <dbReference type="Proteomes" id="UP000596337"/>
    </source>
</evidence>
<protein>
    <submittedName>
        <fullName evidence="4">Recombinase family protein</fullName>
    </submittedName>
</protein>
<proteinExistence type="predicted"/>
<reference evidence="4 5" key="1">
    <citation type="submission" date="2021-01" db="EMBL/GenBank/DDBJ databases">
        <title>Characterization of a novel blaVMB-2- harboring plasmid in Vibrio diabolicus.</title>
        <authorList>
            <person name="Liu M."/>
        </authorList>
    </citation>
    <scope>NUCLEOTIDE SEQUENCE [LARGE SCALE GENOMIC DNA]</scope>
    <source>
        <strain evidence="4 5">SLV18</strain>
    </source>
</reference>
<dbReference type="Gene3D" id="3.40.50.1390">
    <property type="entry name" value="Resolvase, N-terminal catalytic domain"/>
    <property type="match status" value="1"/>
</dbReference>
<dbReference type="PROSITE" id="PS51736">
    <property type="entry name" value="RECOMBINASES_3"/>
    <property type="match status" value="1"/>
</dbReference>
<dbReference type="Gene3D" id="3.90.1750.20">
    <property type="entry name" value="Putative Large Serine Recombinase, Chain B, Domain 2"/>
    <property type="match status" value="1"/>
</dbReference>
<dbReference type="GO" id="GO:0003677">
    <property type="term" value="F:DNA binding"/>
    <property type="evidence" value="ECO:0007669"/>
    <property type="project" value="UniProtKB-KW"/>
</dbReference>
<dbReference type="EMBL" id="CP069195">
    <property type="protein sequence ID" value="QRG82838.1"/>
    <property type="molecule type" value="Genomic_DNA"/>
</dbReference>
<dbReference type="RefSeq" id="WP_203346783.1">
    <property type="nucleotide sequence ID" value="NZ_CP069195.1"/>
</dbReference>
<keyword evidence="2" id="KW-0233">DNA recombination</keyword>
<evidence type="ECO:0000259" key="3">
    <source>
        <dbReference type="PROSITE" id="PS51736"/>
    </source>
</evidence>
<accession>A0AA92R666</accession>
<feature type="domain" description="Resolvase/invertase-type recombinase catalytic" evidence="3">
    <location>
        <begin position="3"/>
        <end position="161"/>
    </location>
</feature>
<dbReference type="Pfam" id="PF00239">
    <property type="entry name" value="Resolvase"/>
    <property type="match status" value="1"/>
</dbReference>
<dbReference type="PANTHER" id="PTHR30461">
    <property type="entry name" value="DNA-INVERTASE FROM LAMBDOID PROPHAGE"/>
    <property type="match status" value="1"/>
</dbReference>
<dbReference type="InterPro" id="IPR006119">
    <property type="entry name" value="Resolv_N"/>
</dbReference>
<dbReference type="InterPro" id="IPR038109">
    <property type="entry name" value="DNA_bind_recomb_sf"/>
</dbReference>
<evidence type="ECO:0000256" key="1">
    <source>
        <dbReference type="ARBA" id="ARBA00023125"/>
    </source>
</evidence>
<dbReference type="SMART" id="SM00857">
    <property type="entry name" value="Resolvase"/>
    <property type="match status" value="1"/>
</dbReference>
<dbReference type="InterPro" id="IPR036162">
    <property type="entry name" value="Resolvase-like_N_sf"/>
</dbReference>
<name>A0AA92R666_9VIBR</name>
<dbReference type="InterPro" id="IPR011109">
    <property type="entry name" value="DNA_bind_recombinase_dom"/>
</dbReference>
<dbReference type="CDD" id="cd00338">
    <property type="entry name" value="Ser_Recombinase"/>
    <property type="match status" value="1"/>
</dbReference>
<dbReference type="Proteomes" id="UP000596337">
    <property type="component" value="Chromosome 1"/>
</dbReference>
<sequence>MTKAYSYIRFSTKGQIEGRSLQRQLETARKYAEENGLELQSLSFQDLGVSGFKGRNSEQGALSQFIEAVKEGTIPEGSWLLLESFDRMSRQPVEKSMRLLMELVELGIIVVTLMDKQVYRRGQLDMTKLIISLVIMSRAHEESAAKSKRLADVWHAKQAVAHLKPLGTHLPAWLEYNEDKTKIQINYEKAVVVRYIFELSANGYGRSALIRKLNSQGIAPIGSRAKRWHLSYVTKLLNNTVVVN</sequence>
<dbReference type="SUPFAM" id="SSF53041">
    <property type="entry name" value="Resolvase-like"/>
    <property type="match status" value="1"/>
</dbReference>
<keyword evidence="1" id="KW-0238">DNA-binding</keyword>
<dbReference type="Pfam" id="PF07508">
    <property type="entry name" value="Recombinase"/>
    <property type="match status" value="1"/>
</dbReference>
<gene>
    <name evidence="4" type="ORF">JOS67_14955</name>
</gene>
<dbReference type="AlphaFoldDB" id="A0AA92R666"/>
<dbReference type="InterPro" id="IPR050639">
    <property type="entry name" value="SSR_resolvase"/>
</dbReference>
<dbReference type="PANTHER" id="PTHR30461:SF2">
    <property type="entry name" value="SERINE RECOMBINASE PINE-RELATED"/>
    <property type="match status" value="1"/>
</dbReference>
<organism evidence="4 5">
    <name type="scientific">Vibrio diabolicus</name>
    <dbReference type="NCBI Taxonomy" id="50719"/>
    <lineage>
        <taxon>Bacteria</taxon>
        <taxon>Pseudomonadati</taxon>
        <taxon>Pseudomonadota</taxon>
        <taxon>Gammaproteobacteria</taxon>
        <taxon>Vibrionales</taxon>
        <taxon>Vibrionaceae</taxon>
        <taxon>Vibrio</taxon>
        <taxon>Vibrio diabolicus subgroup</taxon>
    </lineage>
</organism>